<keyword evidence="1" id="KW-0472">Membrane</keyword>
<organism evidence="2">
    <name type="scientific">Plasmodium chabaudi adami</name>
    <dbReference type="NCBI Taxonomy" id="5826"/>
    <lineage>
        <taxon>Eukaryota</taxon>
        <taxon>Sar</taxon>
        <taxon>Alveolata</taxon>
        <taxon>Apicomplexa</taxon>
        <taxon>Aconoidasida</taxon>
        <taxon>Haemosporida</taxon>
        <taxon>Plasmodiidae</taxon>
        <taxon>Plasmodium</taxon>
        <taxon>Plasmodium (Vinckeia)</taxon>
    </lineage>
</organism>
<dbReference type="Pfam" id="PF06022">
    <property type="entry name" value="Cir_Bir_Yir"/>
    <property type="match status" value="1"/>
</dbReference>
<name>A0A1C6WQQ9_PLACE</name>
<gene>
    <name evidence="2" type="ORF">PCHDS_000540900</name>
</gene>
<dbReference type="Proteomes" id="UP000507536">
    <property type="component" value="Unassembled WGS sequence"/>
</dbReference>
<protein>
    <submittedName>
        <fullName evidence="2">CIR protein</fullName>
    </submittedName>
</protein>
<feature type="transmembrane region" description="Helical" evidence="1">
    <location>
        <begin position="308"/>
        <end position="329"/>
    </location>
</feature>
<keyword evidence="1" id="KW-0812">Transmembrane</keyword>
<reference evidence="2" key="1">
    <citation type="submission" date="2016-08" db="EMBL/GenBank/DDBJ databases">
        <authorList>
            <consortium name="Pathogen Informatics"/>
        </authorList>
    </citation>
    <scope>NUCLEOTIDE SEQUENCE</scope>
    <source>
        <strain evidence="2">DS</strain>
    </source>
</reference>
<dbReference type="EMBL" id="FMIN01000405">
    <property type="protein sequence ID" value="SCL91535.1"/>
    <property type="molecule type" value="Genomic_DNA"/>
</dbReference>
<evidence type="ECO:0000256" key="1">
    <source>
        <dbReference type="SAM" id="Phobius"/>
    </source>
</evidence>
<dbReference type="InterPro" id="IPR006477">
    <property type="entry name" value="Yir_bir_cir"/>
</dbReference>
<accession>A0A1C6WQQ9</accession>
<sequence>MIEVCGVINEIEKSFVENPKKSGEYIFTDQMYEAYCPNAKEGEKGKCVTNGGRISSGFIWLLEMFKALDNVENFKDINDQYVEYAILWLSSKNILINPDILVSVTGIYDILERNNPIGYKEFRNKIEKKKKLMNFGDYHMGKLYELLKEMCTLITKYGQDRSFPDSYSNYANKCANLYQNLVKKAYSSNMCDSYCHVLSTLKNAYDKFRGENEYDSDYQLPEFTLPEGIESCEILCEKKNQELKVESSKIDVSETVTLTETILSDKSSTELSDNREESLPKIEVQMDEIKSITIPSVMPTNINNGNKVPYIVVPFILILIIFGISYKYLTLRWKKKMKRKKNVRKIINLRDKK</sequence>
<evidence type="ECO:0000313" key="2">
    <source>
        <dbReference type="EMBL" id="SCL91535.1"/>
    </source>
</evidence>
<keyword evidence="1" id="KW-1133">Transmembrane helix</keyword>
<dbReference type="AlphaFoldDB" id="A0A1C6WQQ9"/>
<proteinExistence type="predicted"/>